<sequence>MVAGFSWVDWALAIVLLLSVTIGLWRGLIYEILSLVGWVAAFAVAKWYGASAAVWLPIGEAGSTLRLAAGYALTFFAVLIAWTLMAKLVRMLISATPLTVLDRALGAGFGFARGVLILLIVASVVPLIPPASNSSAWKSSVGAVWLSGLLKELKPMWPTPDKATRSA</sequence>
<dbReference type="RefSeq" id="WP_341427568.1">
    <property type="nucleotide sequence ID" value="NZ_JBBUTG010000014.1"/>
</dbReference>
<name>A0ABU9BW97_9BURK</name>
<dbReference type="Proteomes" id="UP001371218">
    <property type="component" value="Unassembled WGS sequence"/>
</dbReference>
<dbReference type="PANTHER" id="PTHR36926:SF1">
    <property type="entry name" value="COLICIN V PRODUCTION PROTEIN"/>
    <property type="match status" value="1"/>
</dbReference>
<dbReference type="Pfam" id="PF02674">
    <property type="entry name" value="Colicin_V"/>
    <property type="match status" value="1"/>
</dbReference>
<feature type="transmembrane region" description="Helical" evidence="5">
    <location>
        <begin position="68"/>
        <end position="85"/>
    </location>
</feature>
<dbReference type="InterPro" id="IPR052719">
    <property type="entry name" value="CvpA-like"/>
</dbReference>
<evidence type="ECO:0000256" key="4">
    <source>
        <dbReference type="ARBA" id="ARBA00023136"/>
    </source>
</evidence>
<evidence type="ECO:0000313" key="7">
    <source>
        <dbReference type="Proteomes" id="UP001371218"/>
    </source>
</evidence>
<accession>A0ABU9BW97</accession>
<feature type="transmembrane region" description="Helical" evidence="5">
    <location>
        <begin position="105"/>
        <end position="128"/>
    </location>
</feature>
<evidence type="ECO:0000256" key="1">
    <source>
        <dbReference type="ARBA" id="ARBA00004141"/>
    </source>
</evidence>
<dbReference type="PANTHER" id="PTHR36926">
    <property type="entry name" value="COLICIN V PRODUCTION PROTEIN"/>
    <property type="match status" value="1"/>
</dbReference>
<gene>
    <name evidence="6" type="ORF">AACH06_20215</name>
</gene>
<keyword evidence="4 5" id="KW-0472">Membrane</keyword>
<proteinExistence type="predicted"/>
<evidence type="ECO:0000313" key="6">
    <source>
        <dbReference type="EMBL" id="MEK8033150.1"/>
    </source>
</evidence>
<dbReference type="EMBL" id="JBBUTG010000014">
    <property type="protein sequence ID" value="MEK8033150.1"/>
    <property type="molecule type" value="Genomic_DNA"/>
</dbReference>
<reference evidence="6 7" key="1">
    <citation type="submission" date="2024-04" db="EMBL/GenBank/DDBJ databases">
        <title>Novel species of the genus Ideonella isolated from streams.</title>
        <authorList>
            <person name="Lu H."/>
        </authorList>
    </citation>
    <scope>NUCLEOTIDE SEQUENCE [LARGE SCALE GENOMIC DNA]</scope>
    <source>
        <strain evidence="6 7">DXS29W</strain>
    </source>
</reference>
<organism evidence="6 7">
    <name type="scientific">Ideonella lacteola</name>
    <dbReference type="NCBI Taxonomy" id="2984193"/>
    <lineage>
        <taxon>Bacteria</taxon>
        <taxon>Pseudomonadati</taxon>
        <taxon>Pseudomonadota</taxon>
        <taxon>Betaproteobacteria</taxon>
        <taxon>Burkholderiales</taxon>
        <taxon>Sphaerotilaceae</taxon>
        <taxon>Ideonella</taxon>
    </lineage>
</organism>
<dbReference type="InterPro" id="IPR003825">
    <property type="entry name" value="Colicin-V_CvpA"/>
</dbReference>
<protein>
    <submittedName>
        <fullName evidence="6">CvpA family protein</fullName>
    </submittedName>
</protein>
<feature type="transmembrane region" description="Helical" evidence="5">
    <location>
        <begin position="7"/>
        <end position="29"/>
    </location>
</feature>
<keyword evidence="2 5" id="KW-0812">Transmembrane</keyword>
<evidence type="ECO:0000256" key="2">
    <source>
        <dbReference type="ARBA" id="ARBA00022692"/>
    </source>
</evidence>
<feature type="transmembrane region" description="Helical" evidence="5">
    <location>
        <begin position="35"/>
        <end position="56"/>
    </location>
</feature>
<keyword evidence="7" id="KW-1185">Reference proteome</keyword>
<evidence type="ECO:0000256" key="3">
    <source>
        <dbReference type="ARBA" id="ARBA00022989"/>
    </source>
</evidence>
<comment type="caution">
    <text evidence="6">The sequence shown here is derived from an EMBL/GenBank/DDBJ whole genome shotgun (WGS) entry which is preliminary data.</text>
</comment>
<evidence type="ECO:0000256" key="5">
    <source>
        <dbReference type="SAM" id="Phobius"/>
    </source>
</evidence>
<comment type="subcellular location">
    <subcellularLocation>
        <location evidence="1">Membrane</location>
        <topology evidence="1">Multi-pass membrane protein</topology>
    </subcellularLocation>
</comment>
<keyword evidence="3 5" id="KW-1133">Transmembrane helix</keyword>